<dbReference type="AlphaFoldDB" id="A0A7X1GIR3"/>
<sequence length="176" mass="19773">MNSSVNDSMNVLRHGLARIGIFAVPATTRLCARGYRLHRMDPVHAVALIENFDRGLFSSVKSRKIRLAESQSGNADVWTIPDAQLLVRGENAVCVPGHESQLPKRTRVLSHGDGYLSVEGFWSDAGEDRILLTHARLQRMSHRERGSLLKKPHPAVIRDSRVFFAFSNCSSVAWRW</sequence>
<dbReference type="RefSeq" id="WP_185819104.1">
    <property type="nucleotide sequence ID" value="NZ_JACMYG010000042.1"/>
</dbReference>
<organism evidence="1 2">
    <name type="scientific">Pseudomonas kielensis</name>
    <dbReference type="NCBI Taxonomy" id="2762577"/>
    <lineage>
        <taxon>Bacteria</taxon>
        <taxon>Pseudomonadati</taxon>
        <taxon>Pseudomonadota</taxon>
        <taxon>Gammaproteobacteria</taxon>
        <taxon>Pseudomonadales</taxon>
        <taxon>Pseudomonadaceae</taxon>
        <taxon>Pseudomonas</taxon>
    </lineage>
</organism>
<evidence type="ECO:0000313" key="1">
    <source>
        <dbReference type="EMBL" id="MBC2693192.1"/>
    </source>
</evidence>
<name>A0A7X1GIR3_9PSED</name>
<accession>A0A7X1GIR3</accession>
<dbReference type="Proteomes" id="UP000526003">
    <property type="component" value="Unassembled WGS sequence"/>
</dbReference>
<reference evidence="1 2" key="1">
    <citation type="submission" date="2020-08" db="EMBL/GenBank/DDBJ databases">
        <title>Pseudomonas sp. nov.</title>
        <authorList>
            <person name="Gieschler S."/>
            <person name="Fiedler G."/>
            <person name="Brinks E."/>
            <person name="Boehnlein C."/>
            <person name="Franz C.M.A.P."/>
            <person name="Kabisch J."/>
        </authorList>
    </citation>
    <scope>NUCLEOTIDE SEQUENCE [LARGE SCALE GENOMIC DNA]</scope>
    <source>
        <strain evidence="1 2">MBT-1</strain>
    </source>
</reference>
<comment type="caution">
    <text evidence="1">The sequence shown here is derived from an EMBL/GenBank/DDBJ whole genome shotgun (WGS) entry which is preliminary data.</text>
</comment>
<evidence type="ECO:0000313" key="2">
    <source>
        <dbReference type="Proteomes" id="UP000526003"/>
    </source>
</evidence>
<proteinExistence type="predicted"/>
<keyword evidence="2" id="KW-1185">Reference proteome</keyword>
<dbReference type="EMBL" id="JACMYG010000042">
    <property type="protein sequence ID" value="MBC2693192.1"/>
    <property type="molecule type" value="Genomic_DNA"/>
</dbReference>
<protein>
    <submittedName>
        <fullName evidence="1">Uncharacterized protein</fullName>
    </submittedName>
</protein>
<gene>
    <name evidence="1" type="ORF">H7995_25725</name>
</gene>